<dbReference type="InterPro" id="IPR036291">
    <property type="entry name" value="NAD(P)-bd_dom_sf"/>
</dbReference>
<evidence type="ECO:0000256" key="1">
    <source>
        <dbReference type="SAM" id="Phobius"/>
    </source>
</evidence>
<dbReference type="GO" id="GO:0016616">
    <property type="term" value="F:oxidoreductase activity, acting on the CH-OH group of donors, NAD or NADP as acceptor"/>
    <property type="evidence" value="ECO:0007669"/>
    <property type="project" value="InterPro"/>
</dbReference>
<keyword evidence="1" id="KW-1133">Transmembrane helix</keyword>
<dbReference type="Proteomes" id="UP000265160">
    <property type="component" value="LG4"/>
</dbReference>
<name>A0A3P9DA76_9CICH</name>
<dbReference type="Ensembl" id="ENSMZET00005032043.1">
    <property type="protein sequence ID" value="ENSMZEP00005031041.1"/>
    <property type="gene ID" value="ENSMZEG00005023144.1"/>
</dbReference>
<protein>
    <recommendedName>
        <fullName evidence="2">3-beta hydroxysteroid dehydrogenase/isomerase domain-containing protein</fullName>
    </recommendedName>
</protein>
<evidence type="ECO:0000259" key="2">
    <source>
        <dbReference type="Pfam" id="PF01073"/>
    </source>
</evidence>
<dbReference type="STRING" id="106582.ENSMZEP00005031041"/>
<reference evidence="3 4" key="1">
    <citation type="journal article" date="2014" name="Nature">
        <title>The genomic substrate for adaptive radiation in African cichlid fish.</title>
        <authorList>
            <person name="Brawand D."/>
            <person name="Wagner C.E."/>
            <person name="Li Y.I."/>
            <person name="Malinsky M."/>
            <person name="Keller I."/>
            <person name="Fan S."/>
            <person name="Simakov O."/>
            <person name="Ng A.Y."/>
            <person name="Lim Z.W."/>
            <person name="Bezault E."/>
            <person name="Turner-Maier J."/>
            <person name="Johnson J."/>
            <person name="Alcazar R."/>
            <person name="Noh H.J."/>
            <person name="Russell P."/>
            <person name="Aken B."/>
            <person name="Alfoldi J."/>
            <person name="Amemiya C."/>
            <person name="Azzouzi N."/>
            <person name="Baroiller J.F."/>
            <person name="Barloy-Hubler F."/>
            <person name="Berlin A."/>
            <person name="Bloomquist R."/>
            <person name="Carleton K.L."/>
            <person name="Conte M.A."/>
            <person name="D'Cotta H."/>
            <person name="Eshel O."/>
            <person name="Gaffney L."/>
            <person name="Galibert F."/>
            <person name="Gante H.F."/>
            <person name="Gnerre S."/>
            <person name="Greuter L."/>
            <person name="Guyon R."/>
            <person name="Haddad N.S."/>
            <person name="Haerty W."/>
            <person name="Harris R.M."/>
            <person name="Hofmann H.A."/>
            <person name="Hourlier T."/>
            <person name="Hulata G."/>
            <person name="Jaffe D.B."/>
            <person name="Lara M."/>
            <person name="Lee A.P."/>
            <person name="MacCallum I."/>
            <person name="Mwaiko S."/>
            <person name="Nikaido M."/>
            <person name="Nishihara H."/>
            <person name="Ozouf-Costaz C."/>
            <person name="Penman D.J."/>
            <person name="Przybylski D."/>
            <person name="Rakotomanga M."/>
            <person name="Renn S.C.P."/>
            <person name="Ribeiro F.J."/>
            <person name="Ron M."/>
            <person name="Salzburger W."/>
            <person name="Sanchez-Pulido L."/>
            <person name="Santos M.E."/>
            <person name="Searle S."/>
            <person name="Sharpe T."/>
            <person name="Swofford R."/>
            <person name="Tan F.J."/>
            <person name="Williams L."/>
            <person name="Young S."/>
            <person name="Yin S."/>
            <person name="Okada N."/>
            <person name="Kocher T.D."/>
            <person name="Miska E.A."/>
            <person name="Lander E.S."/>
            <person name="Venkatesh B."/>
            <person name="Fernald R.D."/>
            <person name="Meyer A."/>
            <person name="Ponting C.P."/>
            <person name="Streelman J.T."/>
            <person name="Lindblad-Toh K."/>
            <person name="Seehausen O."/>
            <person name="Di Palma F."/>
        </authorList>
    </citation>
    <scope>NUCLEOTIDE SEQUENCE</scope>
</reference>
<feature type="domain" description="3-beta hydroxysteroid dehydrogenase/isomerase" evidence="2">
    <location>
        <begin position="12"/>
        <end position="57"/>
    </location>
</feature>
<dbReference type="GeneTree" id="ENSGT00940000179983"/>
<dbReference type="AlphaFoldDB" id="A0A3P9DA76"/>
<dbReference type="InterPro" id="IPR002225">
    <property type="entry name" value="3Beta_OHSteriod_DH/Estase"/>
</dbReference>
<evidence type="ECO:0000313" key="3">
    <source>
        <dbReference type="Ensembl" id="ENSMZEP00005031041.1"/>
    </source>
</evidence>
<dbReference type="Gene3D" id="3.40.50.720">
    <property type="entry name" value="NAD(P)-binding Rossmann-like Domain"/>
    <property type="match status" value="1"/>
</dbReference>
<keyword evidence="1" id="KW-0472">Membrane</keyword>
<accession>A0A3P9DA76</accession>
<evidence type="ECO:0000313" key="4">
    <source>
        <dbReference type="Proteomes" id="UP000265160"/>
    </source>
</evidence>
<dbReference type="Pfam" id="PF01073">
    <property type="entry name" value="3Beta_HSD"/>
    <property type="match status" value="1"/>
</dbReference>
<feature type="transmembrane region" description="Helical" evidence="1">
    <location>
        <begin position="7"/>
        <end position="28"/>
    </location>
</feature>
<dbReference type="GO" id="GO:0006694">
    <property type="term" value="P:steroid biosynthetic process"/>
    <property type="evidence" value="ECO:0007669"/>
    <property type="project" value="InterPro"/>
</dbReference>
<sequence>MSEHQRGLVYLLTGACGFLGQHLLRILLEKEDSLEEIRVFDKRVDPTLHDLKKTKLSSSLRHRIPDKNLNSNL</sequence>
<keyword evidence="1" id="KW-0812">Transmembrane</keyword>
<dbReference type="SUPFAM" id="SSF51735">
    <property type="entry name" value="NAD(P)-binding Rossmann-fold domains"/>
    <property type="match status" value="1"/>
</dbReference>
<proteinExistence type="predicted"/>
<keyword evidence="4" id="KW-1185">Reference proteome</keyword>
<organism evidence="3 4">
    <name type="scientific">Maylandia zebra</name>
    <name type="common">zebra mbuna</name>
    <dbReference type="NCBI Taxonomy" id="106582"/>
    <lineage>
        <taxon>Eukaryota</taxon>
        <taxon>Metazoa</taxon>
        <taxon>Chordata</taxon>
        <taxon>Craniata</taxon>
        <taxon>Vertebrata</taxon>
        <taxon>Euteleostomi</taxon>
        <taxon>Actinopterygii</taxon>
        <taxon>Neopterygii</taxon>
        <taxon>Teleostei</taxon>
        <taxon>Neoteleostei</taxon>
        <taxon>Acanthomorphata</taxon>
        <taxon>Ovalentaria</taxon>
        <taxon>Cichlomorphae</taxon>
        <taxon>Cichliformes</taxon>
        <taxon>Cichlidae</taxon>
        <taxon>African cichlids</taxon>
        <taxon>Pseudocrenilabrinae</taxon>
        <taxon>Haplochromini</taxon>
        <taxon>Maylandia</taxon>
        <taxon>Maylandia zebra complex</taxon>
    </lineage>
</organism>
<reference evidence="3" key="2">
    <citation type="submission" date="2025-08" db="UniProtKB">
        <authorList>
            <consortium name="Ensembl"/>
        </authorList>
    </citation>
    <scope>IDENTIFICATION</scope>
</reference>
<reference evidence="3" key="3">
    <citation type="submission" date="2025-09" db="UniProtKB">
        <authorList>
            <consortium name="Ensembl"/>
        </authorList>
    </citation>
    <scope>IDENTIFICATION</scope>
</reference>